<evidence type="ECO:0000313" key="1">
    <source>
        <dbReference type="EMBL" id="MDJ1181346.1"/>
    </source>
</evidence>
<comment type="caution">
    <text evidence="1">The sequence shown here is derived from an EMBL/GenBank/DDBJ whole genome shotgun (WGS) entry which is preliminary data.</text>
</comment>
<reference evidence="1 2" key="1">
    <citation type="submission" date="2023-01" db="EMBL/GenBank/DDBJ databases">
        <title>Novel diversity within Roseofilum (Cyanobacteria; Desertifilaceae) from marine benthic mats with descriptions of four novel species.</title>
        <authorList>
            <person name="Wang Y."/>
            <person name="Berthold D.E."/>
            <person name="Hu J."/>
            <person name="Lefler F.W."/>
            <person name="Laughinghouse H.D. IV."/>
        </authorList>
    </citation>
    <scope>NUCLEOTIDE SEQUENCE [LARGE SCALE GENOMIC DNA]</scope>
    <source>
        <strain evidence="1 2">BLCC-M91</strain>
    </source>
</reference>
<dbReference type="Pfam" id="PF08852">
    <property type="entry name" value="DUF1822"/>
    <property type="match status" value="1"/>
</dbReference>
<protein>
    <submittedName>
        <fullName evidence="1">DUF1822 family protein</fullName>
    </submittedName>
</protein>
<dbReference type="RefSeq" id="WP_283764643.1">
    <property type="nucleotide sequence ID" value="NZ_JAQPOK010000162.1"/>
</dbReference>
<dbReference type="Proteomes" id="UP001231370">
    <property type="component" value="Unassembled WGS sequence"/>
</dbReference>
<dbReference type="InterPro" id="IPR014951">
    <property type="entry name" value="DUF1822"/>
</dbReference>
<organism evidence="1 2">
    <name type="scientific">Roseofilum halophilum BLCC-M91</name>
    <dbReference type="NCBI Taxonomy" id="3022259"/>
    <lineage>
        <taxon>Bacteria</taxon>
        <taxon>Bacillati</taxon>
        <taxon>Cyanobacteriota</taxon>
        <taxon>Cyanophyceae</taxon>
        <taxon>Desertifilales</taxon>
        <taxon>Desertifilaceae</taxon>
        <taxon>Roseofilum</taxon>
        <taxon>Roseofilum halophilum</taxon>
    </lineage>
</organism>
<gene>
    <name evidence="1" type="ORF">PJF56_21005</name>
</gene>
<evidence type="ECO:0000313" key="2">
    <source>
        <dbReference type="Proteomes" id="UP001231370"/>
    </source>
</evidence>
<keyword evidence="2" id="KW-1185">Reference proteome</keyword>
<sequence>MTNSTLSPLDFSDRSVELSPSLEPFVLTETDDEAAKPFADNWSNYTQALAILGFYGWLGDREPTLALDPDPLRVLNRLYSQHLNAIFHLPVNGFKVCLLPTISWSEEEVAVPRVAVELAEFTDQLYIIVSLDEDLEAIAIRGFLNFPQLTARTAQIHPSPDWNYYLPIAQFHPNLDDLLLTLQCLSPAAIKTLETPLDPSTLHSYKPHLQEHLPQIKHRPLWQILTWEESIALWLYPELLQWLEPKPEEQPETLNKYLGDLLTLLIQPAIDVTKWLQNEVEDLQNQGHEGGWQLIPATAFRRHLPLSPATDLSTLLTQIYQETGVSVPSDAGRAYQDLNLGLGVRLYAITWCLSYEDSWTLLLILGSSSRQPLNSDLGWRISDQTGILVEEKVNLDHPSTYLFTQVIGTYDEKFVVTLFSSLGTAISLPPFAFPWGKVSL</sequence>
<name>A0ABT7BQB2_9CYAN</name>
<proteinExistence type="predicted"/>
<accession>A0ABT7BQB2</accession>
<dbReference type="EMBL" id="JAQPOK010000162">
    <property type="protein sequence ID" value="MDJ1181346.1"/>
    <property type="molecule type" value="Genomic_DNA"/>
</dbReference>